<dbReference type="InterPro" id="IPR013087">
    <property type="entry name" value="Znf_C2H2_type"/>
</dbReference>
<dbReference type="EMBL" id="AUWU02000006">
    <property type="protein sequence ID" value="KAH0571610.1"/>
    <property type="molecule type" value="Genomic_DNA"/>
</dbReference>
<dbReference type="EMBL" id="KI545996">
    <property type="protein sequence ID" value="EST48225.1"/>
    <property type="molecule type" value="Genomic_DNA"/>
</dbReference>
<reference evidence="2 3" key="1">
    <citation type="journal article" date="2014" name="PLoS Genet.">
        <title>The Genome of Spironucleus salmonicida Highlights a Fish Pathogen Adapted to Fluctuating Environments.</title>
        <authorList>
            <person name="Xu F."/>
            <person name="Jerlstrom-Hultqvist J."/>
            <person name="Einarsson E."/>
            <person name="Astvaldsson A."/>
            <person name="Svard S.G."/>
            <person name="Andersson J.O."/>
        </authorList>
    </citation>
    <scope>NUCLEOTIDE SEQUENCE</scope>
    <source>
        <strain evidence="3">ATCC 50377</strain>
    </source>
</reference>
<sequence>MSLSDSVAAFKQSVRCNVCEAQFTDQVSFLKHLESADHRRQVGMPTLVPRKPTLRDLRTFLTGTEGRYGDAQTKARTRVTQ</sequence>
<evidence type="ECO:0000259" key="1">
    <source>
        <dbReference type="PROSITE" id="PS00028"/>
    </source>
</evidence>
<dbReference type="VEuPathDB" id="GiardiaDB:SS50377_25807"/>
<proteinExistence type="predicted"/>
<gene>
    <name evidence="2" type="ORF">SS50377_11566</name>
    <name evidence="3" type="ORF">SS50377_25799</name>
    <name evidence="4" type="ORF">SS50377_25807</name>
</gene>
<name>V6LUI0_9EUKA</name>
<dbReference type="VEuPathDB" id="GiardiaDB:SS50377_25799"/>
<reference evidence="3" key="2">
    <citation type="submission" date="2020-12" db="EMBL/GenBank/DDBJ databases">
        <title>New Spironucleus salmonicida genome in near-complete chromosomes.</title>
        <authorList>
            <person name="Xu F."/>
            <person name="Kurt Z."/>
            <person name="Jimenez-Gonzalez A."/>
            <person name="Astvaldsson A."/>
            <person name="Andersson J.O."/>
            <person name="Svard S.G."/>
        </authorList>
    </citation>
    <scope>NUCLEOTIDE SEQUENCE</scope>
    <source>
        <strain evidence="3">ATCC 50377</strain>
    </source>
</reference>
<dbReference type="Pfam" id="PF12874">
    <property type="entry name" value="zf-met"/>
    <property type="match status" value="1"/>
</dbReference>
<dbReference type="AlphaFoldDB" id="V6LUI0"/>
<dbReference type="SUPFAM" id="SSF57667">
    <property type="entry name" value="beta-beta-alpha zinc fingers"/>
    <property type="match status" value="1"/>
</dbReference>
<dbReference type="OrthoDB" id="30343at2759"/>
<dbReference type="PROSITE" id="PS00028">
    <property type="entry name" value="ZINC_FINGER_C2H2_1"/>
    <property type="match status" value="1"/>
</dbReference>
<dbReference type="EMBL" id="AUWU02000006">
    <property type="protein sequence ID" value="KAH0571618.1"/>
    <property type="molecule type" value="Genomic_DNA"/>
</dbReference>
<accession>V6LUI0</accession>
<feature type="domain" description="C2H2-type" evidence="1">
    <location>
        <begin position="16"/>
        <end position="38"/>
    </location>
</feature>
<evidence type="ECO:0000313" key="2">
    <source>
        <dbReference type="EMBL" id="EST48225.1"/>
    </source>
</evidence>
<keyword evidence="5" id="KW-1185">Reference proteome</keyword>
<evidence type="ECO:0000313" key="5">
    <source>
        <dbReference type="Proteomes" id="UP000018208"/>
    </source>
</evidence>
<protein>
    <recommendedName>
        <fullName evidence="1">C2H2-type domain-containing protein</fullName>
    </recommendedName>
</protein>
<dbReference type="Gene3D" id="3.30.160.60">
    <property type="entry name" value="Classic Zinc Finger"/>
    <property type="match status" value="1"/>
</dbReference>
<evidence type="ECO:0000313" key="3">
    <source>
        <dbReference type="EMBL" id="KAH0571610.1"/>
    </source>
</evidence>
<evidence type="ECO:0000313" key="4">
    <source>
        <dbReference type="EMBL" id="KAH0571618.1"/>
    </source>
</evidence>
<organism evidence="2">
    <name type="scientific">Spironucleus salmonicida</name>
    <dbReference type="NCBI Taxonomy" id="348837"/>
    <lineage>
        <taxon>Eukaryota</taxon>
        <taxon>Metamonada</taxon>
        <taxon>Diplomonadida</taxon>
        <taxon>Hexamitidae</taxon>
        <taxon>Hexamitinae</taxon>
        <taxon>Spironucleus</taxon>
    </lineage>
</organism>
<dbReference type="Proteomes" id="UP000018208">
    <property type="component" value="Unassembled WGS sequence"/>
</dbReference>
<dbReference type="InterPro" id="IPR036236">
    <property type="entry name" value="Znf_C2H2_sf"/>
</dbReference>